<evidence type="ECO:0000313" key="6">
    <source>
        <dbReference type="Proteomes" id="UP000737391"/>
    </source>
</evidence>
<organism evidence="5 6">
    <name type="scientific">Fusarium agapanthi</name>
    <dbReference type="NCBI Taxonomy" id="1803897"/>
    <lineage>
        <taxon>Eukaryota</taxon>
        <taxon>Fungi</taxon>
        <taxon>Dikarya</taxon>
        <taxon>Ascomycota</taxon>
        <taxon>Pezizomycotina</taxon>
        <taxon>Sordariomycetes</taxon>
        <taxon>Hypocreomycetidae</taxon>
        <taxon>Hypocreales</taxon>
        <taxon>Nectriaceae</taxon>
        <taxon>Fusarium</taxon>
        <taxon>Fusarium fujikuroi species complex</taxon>
    </lineage>
</organism>
<keyword evidence="1" id="KW-0040">ANK repeat</keyword>
<dbReference type="Pfam" id="PF12796">
    <property type="entry name" value="Ank_2"/>
    <property type="match status" value="1"/>
</dbReference>
<dbReference type="OrthoDB" id="1911848at2759"/>
<evidence type="ECO:0000313" key="5">
    <source>
        <dbReference type="EMBL" id="KAF4501923.1"/>
    </source>
</evidence>
<dbReference type="PROSITE" id="PS50088">
    <property type="entry name" value="ANK_REPEAT"/>
    <property type="match status" value="1"/>
</dbReference>
<dbReference type="Pfam" id="PF14479">
    <property type="entry name" value="HeLo"/>
    <property type="match status" value="1"/>
</dbReference>
<name>A0A9P5EHK4_9HYPO</name>
<evidence type="ECO:0000256" key="1">
    <source>
        <dbReference type="PROSITE-ProRule" id="PRU00023"/>
    </source>
</evidence>
<dbReference type="AlphaFoldDB" id="A0A9P5EHK4"/>
<reference evidence="5" key="1">
    <citation type="submission" date="2020-01" db="EMBL/GenBank/DDBJ databases">
        <title>Identification and distribution of gene clusters putatively required for synthesis of sphingolipid metabolism inhibitors in phylogenetically diverse species of the filamentous fungus Fusarium.</title>
        <authorList>
            <person name="Kim H.-S."/>
            <person name="Busman M."/>
            <person name="Brown D.W."/>
            <person name="Divon H."/>
            <person name="Uhlig S."/>
            <person name="Proctor R.H."/>
        </authorList>
    </citation>
    <scope>NUCLEOTIDE SEQUENCE</scope>
    <source>
        <strain evidence="5">NRRL 31653</strain>
    </source>
</reference>
<keyword evidence="6" id="KW-1185">Reference proteome</keyword>
<proteinExistence type="predicted"/>
<dbReference type="InterPro" id="IPR038305">
    <property type="entry name" value="HeLo_sf"/>
</dbReference>
<evidence type="ECO:0000259" key="4">
    <source>
        <dbReference type="Pfam" id="PF14479"/>
    </source>
</evidence>
<evidence type="ECO:0008006" key="7">
    <source>
        <dbReference type="Google" id="ProtNLM"/>
    </source>
</evidence>
<dbReference type="PANTHER" id="PTHR37542">
    <property type="entry name" value="HELO DOMAIN-CONTAINING PROTEIN-RELATED"/>
    <property type="match status" value="1"/>
</dbReference>
<dbReference type="Proteomes" id="UP000737391">
    <property type="component" value="Unassembled WGS sequence"/>
</dbReference>
<dbReference type="InterPro" id="IPR036770">
    <property type="entry name" value="Ankyrin_rpt-contain_sf"/>
</dbReference>
<dbReference type="Gene3D" id="1.25.40.20">
    <property type="entry name" value="Ankyrin repeat-containing domain"/>
    <property type="match status" value="1"/>
</dbReference>
<protein>
    <recommendedName>
        <fullName evidence="7">Heterokaryon incompatibility domain-containing protein</fullName>
    </recommendedName>
</protein>
<feature type="domain" description="Heterokaryon incompatibility" evidence="3">
    <location>
        <begin position="763"/>
        <end position="865"/>
    </location>
</feature>
<dbReference type="SUPFAM" id="SSF48403">
    <property type="entry name" value="Ankyrin repeat"/>
    <property type="match status" value="1"/>
</dbReference>
<dbReference type="PROSITE" id="PS50297">
    <property type="entry name" value="ANK_REP_REGION"/>
    <property type="match status" value="1"/>
</dbReference>
<feature type="region of interest" description="Disordered" evidence="2">
    <location>
        <begin position="823"/>
        <end position="845"/>
    </location>
</feature>
<accession>A0A9P5EHK4</accession>
<gene>
    <name evidence="5" type="ORF">FAGAP_1898</name>
</gene>
<comment type="caution">
    <text evidence="5">The sequence shown here is derived from an EMBL/GenBank/DDBJ whole genome shotgun (WGS) entry which is preliminary data.</text>
</comment>
<evidence type="ECO:0000259" key="3">
    <source>
        <dbReference type="Pfam" id="PF06985"/>
    </source>
</evidence>
<dbReference type="InterPro" id="IPR002110">
    <property type="entry name" value="Ankyrin_rpt"/>
</dbReference>
<dbReference type="InterPro" id="IPR010730">
    <property type="entry name" value="HET"/>
</dbReference>
<dbReference type="InterPro" id="IPR029498">
    <property type="entry name" value="HeLo_dom"/>
</dbReference>
<dbReference type="Pfam" id="PF06985">
    <property type="entry name" value="HET"/>
    <property type="match status" value="1"/>
</dbReference>
<evidence type="ECO:0000256" key="2">
    <source>
        <dbReference type="SAM" id="MobiDB-lite"/>
    </source>
</evidence>
<dbReference type="SMART" id="SM00248">
    <property type="entry name" value="ANK"/>
    <property type="match status" value="2"/>
</dbReference>
<sequence>MSGLEIPAFIIGLGGLISVFEKGFEVWRVIQRADDFGDEVADWMCKLEMEFFRFQTWWTALEHLAITEKSSHSVLNVPLQSSPLQVTLDKQFGKPIIDAATSVLRLLEKIEGILQRNGVLVVIQAEPVITDQGADLSEATAKSRQRLKRFASDLLKHTPWTTRIKHGTSPWKEDSDKATLDDSLESMIYWNNTLYSILPQNIRDSILELGIAGYALDSPDNIKDIVNLSNDRNGTLSQSAKLVSIRQRFKDGMGLGADMNAILQQMELKVTAFEGLVAADVFKGCQYTISQYTSQDGQVSRALIEWIPIPKDFDAYKLAHSRMARISYTLQQIGTFSAIQPLPALGFVEFGGARSFGLVSALHPSFTSSTKVYTLYDMLSGGQKSAAGSKSASRVQHALPSLNQRLQLASKLVMGFYTFLLTRWHHERFNSLHIAFLLHKTEPKSTTPDLGQPIIGGFAISRPDSPTELSISASVEDTEIVYLHPDIRKRLKSGAKQTGNEQRFQRVYDIYAVGLLLAEIGYWRPIAKVAESGAKGSKADTMPPEQFKEAVVKKCRSDLAFFAGETYRDITLRCLLAETVDINEAPDFDLISSTWGNPDSADPGDIDEYGPMHLYPNTINGKLMFLPKNIYEALKMAQKVNDPVEQRNELFLETELITAVENNHRPKVQRLLEQGAHIHAQDCFGKTAIHHAAQLGHFDIINMLLDYGASMKVIDSHGKTPMDYMTYRRPKDWENIEEIAYKMQKTPEERELVPVPEVVRVGRPMWIDAICIDQSNPEERSNHGSLIAQIYCRASSVIPWVGVQNDETKLAPEAILSILRADGKDPDETMSDDNPSTTNIGGAYIPSDPEKSSIIGLLRRSWFEREDLMHEVAFGRAITVYCGRDALPFSSIMQFLRREAYSVQRNEVRWGRDQRGREFDKIQLMDSVLSSESASIRFLLPFLHSNLTA</sequence>
<dbReference type="EMBL" id="LUFC02000104">
    <property type="protein sequence ID" value="KAF4501923.1"/>
    <property type="molecule type" value="Genomic_DNA"/>
</dbReference>
<feature type="domain" description="Prion-inhibition and propagation HeLo" evidence="4">
    <location>
        <begin position="11"/>
        <end position="204"/>
    </location>
</feature>
<feature type="repeat" description="ANK" evidence="1">
    <location>
        <begin position="684"/>
        <end position="716"/>
    </location>
</feature>
<dbReference type="PANTHER" id="PTHR37542:SF3">
    <property type="entry name" value="PRION-INHIBITION AND PROPAGATION HELO DOMAIN-CONTAINING PROTEIN"/>
    <property type="match status" value="1"/>
</dbReference>
<dbReference type="Gene3D" id="1.20.120.1020">
    <property type="entry name" value="Prion-inhibition and propagation, HeLo domain"/>
    <property type="match status" value="1"/>
</dbReference>